<comment type="caution">
    <text evidence="2">The sequence shown here is derived from an EMBL/GenBank/DDBJ whole genome shotgun (WGS) entry which is preliminary data.</text>
</comment>
<keyword evidence="2" id="KW-0808">Transferase</keyword>
<sequence length="191" mass="21479">MAEIFLLTSSFLLRMFSWKPPPEKGCMNVATTDTRIKEPKSAEDWAWLYDVWIREWGGDTMISKGKVYFLRDVAAVIAIRNGNRVGAATYVQHGNKCELLSINAITEGTGVGSALLRDVEERARTAGCEAVELITSNDNLQALRFYQRRGYRITAVYLGAIDEARVQKPSIPVIGYQGIPIHDEIELIKWL</sequence>
<dbReference type="InterPro" id="IPR016181">
    <property type="entry name" value="Acyl_CoA_acyltransferase"/>
</dbReference>
<dbReference type="PROSITE" id="PS51186">
    <property type="entry name" value="GNAT"/>
    <property type="match status" value="1"/>
</dbReference>
<evidence type="ECO:0000313" key="2">
    <source>
        <dbReference type="EMBL" id="TDY51282.1"/>
    </source>
</evidence>
<dbReference type="SUPFAM" id="SSF55729">
    <property type="entry name" value="Acyl-CoA N-acyltransferases (Nat)"/>
    <property type="match status" value="1"/>
</dbReference>
<dbReference type="AlphaFoldDB" id="A0A4R8LVV1"/>
<proteinExistence type="predicted"/>
<keyword evidence="3" id="KW-1185">Reference proteome</keyword>
<accession>A0A4R8LVV1</accession>
<dbReference type="CDD" id="cd04301">
    <property type="entry name" value="NAT_SF"/>
    <property type="match status" value="1"/>
</dbReference>
<organism evidence="2 3">
    <name type="scientific">Alicyclobacillus sacchari</name>
    <dbReference type="NCBI Taxonomy" id="392010"/>
    <lineage>
        <taxon>Bacteria</taxon>
        <taxon>Bacillati</taxon>
        <taxon>Bacillota</taxon>
        <taxon>Bacilli</taxon>
        <taxon>Bacillales</taxon>
        <taxon>Alicyclobacillaceae</taxon>
        <taxon>Alicyclobacillus</taxon>
    </lineage>
</organism>
<evidence type="ECO:0000259" key="1">
    <source>
        <dbReference type="PROSITE" id="PS51186"/>
    </source>
</evidence>
<feature type="domain" description="N-acetyltransferase" evidence="1">
    <location>
        <begin position="34"/>
        <end position="172"/>
    </location>
</feature>
<dbReference type="Proteomes" id="UP000294581">
    <property type="component" value="Unassembled WGS sequence"/>
</dbReference>
<reference evidence="2 3" key="1">
    <citation type="submission" date="2019-03" db="EMBL/GenBank/DDBJ databases">
        <title>Genomic Encyclopedia of Type Strains, Phase IV (KMG-IV): sequencing the most valuable type-strain genomes for metagenomic binning, comparative biology and taxonomic classification.</title>
        <authorList>
            <person name="Goeker M."/>
        </authorList>
    </citation>
    <scope>NUCLEOTIDE SEQUENCE [LARGE SCALE GENOMIC DNA]</scope>
    <source>
        <strain evidence="2 3">DSM 17974</strain>
    </source>
</reference>
<dbReference type="Gene3D" id="3.40.630.30">
    <property type="match status" value="1"/>
</dbReference>
<dbReference type="GO" id="GO:0016747">
    <property type="term" value="F:acyltransferase activity, transferring groups other than amino-acyl groups"/>
    <property type="evidence" value="ECO:0007669"/>
    <property type="project" value="InterPro"/>
</dbReference>
<name>A0A4R8LVV1_9BACL</name>
<dbReference type="EMBL" id="SORF01000001">
    <property type="protein sequence ID" value="TDY51282.1"/>
    <property type="molecule type" value="Genomic_DNA"/>
</dbReference>
<protein>
    <submittedName>
        <fullName evidence="2">Acetyltransferase (GNAT) family protein</fullName>
    </submittedName>
</protein>
<gene>
    <name evidence="2" type="ORF">C7445_101283</name>
</gene>
<dbReference type="Pfam" id="PF00583">
    <property type="entry name" value="Acetyltransf_1"/>
    <property type="match status" value="1"/>
</dbReference>
<evidence type="ECO:0000313" key="3">
    <source>
        <dbReference type="Proteomes" id="UP000294581"/>
    </source>
</evidence>
<dbReference type="InterPro" id="IPR000182">
    <property type="entry name" value="GNAT_dom"/>
</dbReference>